<keyword evidence="3 7" id="KW-0479">Metal-binding</keyword>
<reference evidence="9" key="1">
    <citation type="submission" date="2025-08" db="UniProtKB">
        <authorList>
            <consortium name="RefSeq"/>
        </authorList>
    </citation>
    <scope>IDENTIFICATION</scope>
    <source>
        <tissue evidence="9">Testes</tissue>
    </source>
</reference>
<dbReference type="InterPro" id="IPR050705">
    <property type="entry name" value="Cytochrome_P450_3A"/>
</dbReference>
<keyword evidence="5 7" id="KW-0408">Iron</keyword>
<dbReference type="GeneID" id="100373655"/>
<evidence type="ECO:0000256" key="4">
    <source>
        <dbReference type="ARBA" id="ARBA00023002"/>
    </source>
</evidence>
<evidence type="ECO:0000256" key="3">
    <source>
        <dbReference type="ARBA" id="ARBA00022723"/>
    </source>
</evidence>
<dbReference type="InterPro" id="IPR017972">
    <property type="entry name" value="Cyt_P450_CS"/>
</dbReference>
<comment type="function">
    <text evidence="6">Cytochromes P450 are a group of heme-thiolate monooxygenases. They oxidize a variety of structurally unrelated compounds, including steroids, fatty acids, and xenobiotics.</text>
</comment>
<name>A0ABM0M0Y2_SACKO</name>
<keyword evidence="2 7" id="KW-0349">Heme</keyword>
<keyword evidence="8" id="KW-1185">Reference proteome</keyword>
<dbReference type="PRINTS" id="PR00463">
    <property type="entry name" value="EP450I"/>
</dbReference>
<keyword evidence="7" id="KW-0503">Monooxygenase</keyword>
<proteinExistence type="inferred from homology"/>
<dbReference type="Pfam" id="PF00067">
    <property type="entry name" value="p450"/>
    <property type="match status" value="1"/>
</dbReference>
<dbReference type="PANTHER" id="PTHR24302">
    <property type="entry name" value="CYTOCHROME P450 FAMILY 3"/>
    <property type="match status" value="1"/>
</dbReference>
<evidence type="ECO:0000313" key="9">
    <source>
        <dbReference type="RefSeq" id="XP_006813673.1"/>
    </source>
</evidence>
<evidence type="ECO:0000256" key="7">
    <source>
        <dbReference type="RuleBase" id="RU000461"/>
    </source>
</evidence>
<sequence>MYSGRTPTLDVSDPDFAKQVLIDNFNQFRNRKKPTVTQRPLDKGIKLSRNENWRHARNLLSPTFTSEKLKEMVPLLNKCAETMVKNCSKLCESNQAIEVKGIFGAYAMDCIASCAFGVEIDSLNDPNNEFVRNAKMVLTFSKMDPWLFMSLFFPFVGRMLDIFNYSVFSRKVTNFFFNETAKIIDVRKKEERPRKDFVHFMLNAHKTSSGDSDKEKYRYHGMANDEITANSLTFFLESYDTISTCLGFTSYLLATNSEVQQKLIQQIDKVVAMHGRVTYDALNDMPYLDMVISESLRMYPPAVFLERECEKDVIIKDIPIHKGIGVTINVWAIQHDSEIYPEPDKFIPERFTAEQKSKRPSCSFLAFGVGPRSCIGMQFALAECKMALVQILKRFTFETCGQTEIPLVLGKMVELAPSMGITLKFKKRQ</sequence>
<dbReference type="RefSeq" id="XP_006813673.1">
    <property type="nucleotide sequence ID" value="XM_006813610.1"/>
</dbReference>
<evidence type="ECO:0000256" key="1">
    <source>
        <dbReference type="ARBA" id="ARBA00010617"/>
    </source>
</evidence>
<comment type="similarity">
    <text evidence="1 7">Belongs to the cytochrome P450 family.</text>
</comment>
<accession>A0ABM0M0Y2</accession>
<evidence type="ECO:0000256" key="5">
    <source>
        <dbReference type="ARBA" id="ARBA00023004"/>
    </source>
</evidence>
<dbReference type="PRINTS" id="PR00385">
    <property type="entry name" value="P450"/>
</dbReference>
<keyword evidence="4 7" id="KW-0560">Oxidoreductase</keyword>
<dbReference type="Proteomes" id="UP000694865">
    <property type="component" value="Unplaced"/>
</dbReference>
<gene>
    <name evidence="9" type="primary">LOC100373655</name>
</gene>
<evidence type="ECO:0000256" key="6">
    <source>
        <dbReference type="ARBA" id="ARBA00043906"/>
    </source>
</evidence>
<dbReference type="CDD" id="cd11055">
    <property type="entry name" value="CYP3A-like"/>
    <property type="match status" value="1"/>
</dbReference>
<dbReference type="InterPro" id="IPR001128">
    <property type="entry name" value="Cyt_P450"/>
</dbReference>
<dbReference type="SUPFAM" id="SSF48264">
    <property type="entry name" value="Cytochrome P450"/>
    <property type="match status" value="1"/>
</dbReference>
<evidence type="ECO:0000256" key="2">
    <source>
        <dbReference type="ARBA" id="ARBA00022617"/>
    </source>
</evidence>
<dbReference type="PANTHER" id="PTHR24302:SF15">
    <property type="entry name" value="FATTY-ACID PEROXYGENASE"/>
    <property type="match status" value="1"/>
</dbReference>
<organism evidence="8 9">
    <name type="scientific">Saccoglossus kowalevskii</name>
    <name type="common">Acorn worm</name>
    <dbReference type="NCBI Taxonomy" id="10224"/>
    <lineage>
        <taxon>Eukaryota</taxon>
        <taxon>Metazoa</taxon>
        <taxon>Hemichordata</taxon>
        <taxon>Enteropneusta</taxon>
        <taxon>Harrimaniidae</taxon>
        <taxon>Saccoglossus</taxon>
    </lineage>
</organism>
<dbReference type="InterPro" id="IPR036396">
    <property type="entry name" value="Cyt_P450_sf"/>
</dbReference>
<protein>
    <submittedName>
        <fullName evidence="9">Cytochrome P450 3A12-like</fullName>
    </submittedName>
</protein>
<evidence type="ECO:0000313" key="8">
    <source>
        <dbReference type="Proteomes" id="UP000694865"/>
    </source>
</evidence>
<dbReference type="InterPro" id="IPR002401">
    <property type="entry name" value="Cyt_P450_E_grp-I"/>
</dbReference>
<dbReference type="Gene3D" id="1.10.630.10">
    <property type="entry name" value="Cytochrome P450"/>
    <property type="match status" value="1"/>
</dbReference>
<dbReference type="PROSITE" id="PS00086">
    <property type="entry name" value="CYTOCHROME_P450"/>
    <property type="match status" value="1"/>
</dbReference>